<organism evidence="1">
    <name type="scientific">Roseomonas mucosa</name>
    <dbReference type="NCBI Taxonomy" id="207340"/>
    <lineage>
        <taxon>Bacteria</taxon>
        <taxon>Pseudomonadati</taxon>
        <taxon>Pseudomonadota</taxon>
        <taxon>Alphaproteobacteria</taxon>
        <taxon>Acetobacterales</taxon>
        <taxon>Roseomonadaceae</taxon>
        <taxon>Roseomonas</taxon>
    </lineage>
</organism>
<gene>
    <name evidence="1" type="ORF">RADP37_05508</name>
</gene>
<accession>A0A4Y1MQR2</accession>
<dbReference type="AlphaFoldDB" id="A0A4Y1MQR2"/>
<geneLocation type="plasmid" evidence="1">
    <name>p3-AD2</name>
</geneLocation>
<keyword evidence="1" id="KW-0614">Plasmid</keyword>
<proteinExistence type="predicted"/>
<name>A0A4Y1MQR2_9PROT</name>
<dbReference type="EMBL" id="CP025184">
    <property type="protein sequence ID" value="AWV20020.1"/>
    <property type="molecule type" value="Genomic_DNA"/>
</dbReference>
<reference evidence="1" key="1">
    <citation type="submission" date="2017-12" db="EMBL/GenBank/DDBJ databases">
        <authorList>
            <person name="Martens C."/>
            <person name="Dahlstrom E."/>
            <person name="Barbian K."/>
            <person name="Sykora L."/>
            <person name="Ricklefs S."/>
            <person name="Bruno D."/>
            <person name="Anzick I."/>
            <person name="Myles I."/>
            <person name="Datta S.K."/>
        </authorList>
    </citation>
    <scope>NUCLEOTIDE SEQUENCE</scope>
    <source>
        <strain evidence="1">AD2</strain>
        <plasmid evidence="1">p3-AD2</plasmid>
    </source>
</reference>
<protein>
    <recommendedName>
        <fullName evidence="2">DUF4868 domain-containing protein</fullName>
    </recommendedName>
</protein>
<evidence type="ECO:0008006" key="2">
    <source>
        <dbReference type="Google" id="ProtNLM"/>
    </source>
</evidence>
<sequence length="289" mass="31442">MAQLYAACRQNGTLVVQHVQLTSALQNQLDGIFQAQDASFMQGISNEIDFDGDWKPDSDELLVARNLAEAQVLLSAANQNAVSLPPLDISNFQNQGVKALFTSVGNGTSQRLLVQTFDQQQVLSGRIAFLFDGNVFRRLVEPTFSLGTQLVATIDSTGAVRFKSFTMLRRIFDLASYYQQATDAELQTFCTHASLSIPDPVAFVAGADEGIRKAVLAISRTGVLSTYPVSNIETQAAAIGFPLTLNGGQIEVPQDRKGAKALFSFLLNKVYLGPINQRLHITNSSRPLI</sequence>
<dbReference type="RefSeq" id="WP_397540353.1">
    <property type="nucleotide sequence ID" value="NZ_CP025184.1"/>
</dbReference>
<evidence type="ECO:0000313" key="1">
    <source>
        <dbReference type="EMBL" id="AWV20020.1"/>
    </source>
</evidence>